<dbReference type="InterPro" id="IPR011429">
    <property type="entry name" value="Cyt_c_Planctomycete-type"/>
</dbReference>
<feature type="domain" description="DUF1549" evidence="3">
    <location>
        <begin position="191"/>
        <end position="401"/>
    </location>
</feature>
<dbReference type="Pfam" id="PF07583">
    <property type="entry name" value="PSCyt2"/>
    <property type="match status" value="1"/>
</dbReference>
<evidence type="ECO:0000313" key="8">
    <source>
        <dbReference type="Proteomes" id="UP000324479"/>
    </source>
</evidence>
<feature type="coiled-coil region" evidence="1">
    <location>
        <begin position="601"/>
        <end position="628"/>
    </location>
</feature>
<evidence type="ECO:0000259" key="6">
    <source>
        <dbReference type="Pfam" id="PF25275"/>
    </source>
</evidence>
<keyword evidence="1" id="KW-0175">Coiled coil</keyword>
<gene>
    <name evidence="7" type="ORF">FYK55_01965</name>
</gene>
<protein>
    <submittedName>
        <fullName evidence="7">DUF1553 domain-containing protein</fullName>
    </submittedName>
</protein>
<evidence type="ECO:0000259" key="5">
    <source>
        <dbReference type="Pfam" id="PF07635"/>
    </source>
</evidence>
<evidence type="ECO:0000259" key="3">
    <source>
        <dbReference type="Pfam" id="PF07583"/>
    </source>
</evidence>
<dbReference type="InterPro" id="IPR033803">
    <property type="entry name" value="CBD-like_Golvesin-Xly"/>
</dbReference>
<sequence length="977" mass="108130">MFDSLPGRLGVRILLVLTAGLIYGNRARGYEPDSVEFFEQRIRPVLVQRCYSCHSAEADEIGGSLWLDSAGAMRSGGDSGPAIRPGDADASVLVSAIRYESSEMPPDEPLGAEVVEDFVRWINAGAIDPRAGAPRSVPKDETIDLERGRQFWAFQPLSGRILSHPQPAAPSSSGYEPSLTEPDGDSSVARQIDVHLVDALQARGAEPNPVAEPETRLRRLAFDLTGLPPEESLRQRWLQDPTPDAWRRIVDELLNSRAFAQHWGRHWMDVARYADSNGSDFNATFHDAWRYRDYLVDSFDQDRPLDQMIRQQVAGDLLPSESEQQRYDNVVASTFLMLGPKMLSERDKVKLTMDVVDEQIDTIGRAFLGMTLGCARCHDHKFDPIATEDYYALAGIFKSTQTLRGESQKYVSTWNRVELPTSEEHRRAIRDHQKQVRSVKEQIEQAEKDVLDAERSVEQGIVVDDADATRTGQWVQSTYTKGFVGVGYVHDNNTDKGKASIEFRAALPEDGRYVVRIAYSAGGNRAGKVPATLTTADGPQALVINQQQPTENGPWFTLGTFPFLASQDAVLVLRNDGTEGYVIADAVQFLAVDPAAVDQKRQSAQAELADARGKLETLRERLKQLEQDQPRPVPVAMAPRDLPSTEIADSPVHIRGEVRNLGDPVPRGFVRVCGPGEATIGSPSGSGRLELAQWLTDPDHPLVSRVLVNRIWGWVFGEGIVRTVDNFGSRGERPTHPELLDSLALDFMRNGWRLKPLVRKLVLTDAYARSSTYSVEAAAIDPENRLLWRAHRKRLTAESIRDAMLSAADVLTQQQPIEPVADKGVLVSKNRADSTNGESGIERPVRTIYLPVIRGNIDPMLTALDAADPDLLVGKRPTTNVPAQALVLINSDQVNAWAAETAAAVLARHPSRQQGREAEWIVDVYRTCLSREPSAKELRLGHRWLGDADGQSGSEPLQRLTDLVAAIFASSEFRMTD</sequence>
<dbReference type="PANTHER" id="PTHR35889:SF3">
    <property type="entry name" value="F-BOX DOMAIN-CONTAINING PROTEIN"/>
    <property type="match status" value="1"/>
</dbReference>
<evidence type="ECO:0000259" key="4">
    <source>
        <dbReference type="Pfam" id="PF07587"/>
    </source>
</evidence>
<dbReference type="Pfam" id="PF07587">
    <property type="entry name" value="PSD1"/>
    <property type="match status" value="1"/>
</dbReference>
<feature type="domain" description="DUF1553" evidence="4">
    <location>
        <begin position="687"/>
        <end position="942"/>
    </location>
</feature>
<feature type="region of interest" description="Disordered" evidence="2">
    <location>
        <begin position="162"/>
        <end position="186"/>
    </location>
</feature>
<evidence type="ECO:0000256" key="1">
    <source>
        <dbReference type="SAM" id="Coils"/>
    </source>
</evidence>
<dbReference type="Gene3D" id="2.60.120.260">
    <property type="entry name" value="Galactose-binding domain-like"/>
    <property type="match status" value="1"/>
</dbReference>
<dbReference type="PANTHER" id="PTHR35889">
    <property type="entry name" value="CYCLOINULO-OLIGOSACCHARIDE FRUCTANOTRANSFERASE-RELATED"/>
    <property type="match status" value="1"/>
</dbReference>
<evidence type="ECO:0000313" key="7">
    <source>
        <dbReference type="EMBL" id="KAA5547194.1"/>
    </source>
</evidence>
<name>A0A5M6DI20_9BACT</name>
<feature type="domain" description="Cytochrome C Planctomycete-type" evidence="5">
    <location>
        <begin position="50"/>
        <end position="108"/>
    </location>
</feature>
<feature type="domain" description="Golvesin/Xly CBD-like" evidence="6">
    <location>
        <begin position="461"/>
        <end position="589"/>
    </location>
</feature>
<reference evidence="7 8" key="1">
    <citation type="submission" date="2019-08" db="EMBL/GenBank/DDBJ databases">
        <authorList>
            <person name="Dhanesh K."/>
            <person name="Kumar G."/>
            <person name="Sasikala C."/>
            <person name="Venkata Ramana C."/>
        </authorList>
    </citation>
    <scope>NUCLEOTIDE SEQUENCE [LARGE SCALE GENOMIC DNA]</scope>
    <source>
        <strain evidence="7 8">JC645</strain>
    </source>
</reference>
<dbReference type="AlphaFoldDB" id="A0A5M6DI20"/>
<dbReference type="InterPro" id="IPR011444">
    <property type="entry name" value="DUF1549"/>
</dbReference>
<dbReference type="InterPro" id="IPR022655">
    <property type="entry name" value="DUF1553"/>
</dbReference>
<accession>A0A5M6DI20</accession>
<evidence type="ECO:0000256" key="2">
    <source>
        <dbReference type="SAM" id="MobiDB-lite"/>
    </source>
</evidence>
<organism evidence="7 8">
    <name type="scientific">Roseiconus nitratireducens</name>
    <dbReference type="NCBI Taxonomy" id="2605748"/>
    <lineage>
        <taxon>Bacteria</taxon>
        <taxon>Pseudomonadati</taxon>
        <taxon>Planctomycetota</taxon>
        <taxon>Planctomycetia</taxon>
        <taxon>Pirellulales</taxon>
        <taxon>Pirellulaceae</taxon>
        <taxon>Roseiconus</taxon>
    </lineage>
</organism>
<feature type="coiled-coil region" evidence="1">
    <location>
        <begin position="422"/>
        <end position="456"/>
    </location>
</feature>
<dbReference type="Pfam" id="PF07635">
    <property type="entry name" value="PSCyt1"/>
    <property type="match status" value="1"/>
</dbReference>
<dbReference type="Pfam" id="PF25275">
    <property type="entry name" value="Golvesin_C"/>
    <property type="match status" value="1"/>
</dbReference>
<dbReference type="RefSeq" id="WP_150074305.1">
    <property type="nucleotide sequence ID" value="NZ_VWOX01000001.1"/>
</dbReference>
<comment type="caution">
    <text evidence="7">The sequence shown here is derived from an EMBL/GenBank/DDBJ whole genome shotgun (WGS) entry which is preliminary data.</text>
</comment>
<dbReference type="EMBL" id="VWOX01000001">
    <property type="protein sequence ID" value="KAA5547194.1"/>
    <property type="molecule type" value="Genomic_DNA"/>
</dbReference>
<proteinExistence type="predicted"/>
<keyword evidence="8" id="KW-1185">Reference proteome</keyword>
<dbReference type="Proteomes" id="UP000324479">
    <property type="component" value="Unassembled WGS sequence"/>
</dbReference>